<dbReference type="Pfam" id="PF01131">
    <property type="entry name" value="Topoisom_bac"/>
    <property type="match status" value="1"/>
</dbReference>
<dbReference type="Gene3D" id="2.70.20.10">
    <property type="entry name" value="Topoisomerase I, domain 3"/>
    <property type="match status" value="1"/>
</dbReference>
<evidence type="ECO:0000259" key="8">
    <source>
        <dbReference type="PROSITE" id="PS52039"/>
    </source>
</evidence>
<evidence type="ECO:0000256" key="5">
    <source>
        <dbReference type="ARBA" id="ARBA00023125"/>
    </source>
</evidence>
<dbReference type="PANTHER" id="PTHR42785:SF1">
    <property type="entry name" value="DNA TOPOISOMERASE"/>
    <property type="match status" value="1"/>
</dbReference>
<dbReference type="KEGG" id="vg:20041477"/>
<dbReference type="Gene3D" id="3.40.50.140">
    <property type="match status" value="1"/>
</dbReference>
<evidence type="ECO:0000256" key="3">
    <source>
        <dbReference type="ARBA" id="ARBA00012891"/>
    </source>
</evidence>
<keyword evidence="4" id="KW-0799">Topoisomerase</keyword>
<proteinExistence type="inferred from homology"/>
<comment type="catalytic activity">
    <reaction evidence="1">
        <text>ATP-independent breakage of single-stranded DNA, followed by passage and rejoining.</text>
        <dbReference type="EC" id="5.6.2.1"/>
    </reaction>
</comment>
<dbReference type="InterPro" id="IPR000380">
    <property type="entry name" value="Topo_IA"/>
</dbReference>
<reference evidence="9 10" key="1">
    <citation type="journal article" date="2014" name="Virology">
        <title>Genome of brown tide virus (AaV), the little giant of the Megaviridae, elucidates NCLDV genome expansion and host-virus coevolution.</title>
        <authorList>
            <person name="Moniruzzaman M."/>
            <person name="LeCleir G.R."/>
            <person name="Brown C.M."/>
            <person name="Gobler C.J."/>
            <person name="Bidle K.D."/>
            <person name="Wilson W.H."/>
            <person name="Wilhelm S.W."/>
        </authorList>
    </citation>
    <scope>NUCLEOTIDE SEQUENCE [LARGE SCALE GENOMIC DNA]</scope>
    <source>
        <strain evidence="9">BtV-01</strain>
    </source>
</reference>
<dbReference type="EMBL" id="KJ645900">
    <property type="protein sequence ID" value="AII16948.1"/>
    <property type="molecule type" value="Genomic_DNA"/>
</dbReference>
<dbReference type="InterPro" id="IPR006171">
    <property type="entry name" value="TOPRIM_dom"/>
</dbReference>
<dbReference type="PROSITE" id="PS00396">
    <property type="entry name" value="TOPO_IA_1"/>
    <property type="match status" value="1"/>
</dbReference>
<dbReference type="GeneID" id="20041477"/>
<dbReference type="SUPFAM" id="SSF56712">
    <property type="entry name" value="Prokaryotic type I DNA topoisomerase"/>
    <property type="match status" value="1"/>
</dbReference>
<dbReference type="GO" id="GO:0006265">
    <property type="term" value="P:DNA topological change"/>
    <property type="evidence" value="ECO:0007669"/>
    <property type="project" value="InterPro"/>
</dbReference>
<evidence type="ECO:0000256" key="1">
    <source>
        <dbReference type="ARBA" id="ARBA00000213"/>
    </source>
</evidence>
<dbReference type="InterPro" id="IPR003602">
    <property type="entry name" value="Topo_IA_DNA-bd_dom"/>
</dbReference>
<dbReference type="OrthoDB" id="1523at10239"/>
<protein>
    <recommendedName>
        <fullName evidence="3">DNA topoisomerase</fullName>
        <ecNumber evidence="3">5.6.2.1</ecNumber>
    </recommendedName>
</protein>
<evidence type="ECO:0000256" key="4">
    <source>
        <dbReference type="ARBA" id="ARBA00023029"/>
    </source>
</evidence>
<keyword evidence="5" id="KW-0238">DNA-binding</keyword>
<gene>
    <name evidence="9" type="ORF">AaV_088</name>
</gene>
<dbReference type="SMART" id="SM00436">
    <property type="entry name" value="TOP1Bc"/>
    <property type="match status" value="1"/>
</dbReference>
<dbReference type="Gene3D" id="1.10.460.10">
    <property type="entry name" value="Topoisomerase I, domain 2"/>
    <property type="match status" value="1"/>
</dbReference>
<dbReference type="RefSeq" id="YP_009052166.1">
    <property type="nucleotide sequence ID" value="NC_024697.1"/>
</dbReference>
<keyword evidence="6 9" id="KW-0413">Isomerase</keyword>
<dbReference type="SMART" id="SM00493">
    <property type="entry name" value="TOPRIM"/>
    <property type="match status" value="1"/>
</dbReference>
<accession>A0A076FM50</accession>
<dbReference type="Gene3D" id="1.10.290.10">
    <property type="entry name" value="Topoisomerase I, domain 4"/>
    <property type="match status" value="1"/>
</dbReference>
<dbReference type="PANTHER" id="PTHR42785">
    <property type="entry name" value="DNA TOPOISOMERASE, TYPE IA, CORE"/>
    <property type="match status" value="1"/>
</dbReference>
<dbReference type="InterPro" id="IPR003601">
    <property type="entry name" value="Topo_IA_2"/>
</dbReference>
<dbReference type="EC" id="5.6.2.1" evidence="3"/>
<dbReference type="InterPro" id="IPR013825">
    <property type="entry name" value="Topo_IA_cen_sub2"/>
</dbReference>
<dbReference type="Proteomes" id="UP000028667">
    <property type="component" value="Segment"/>
</dbReference>
<dbReference type="PROSITE" id="PS50880">
    <property type="entry name" value="TOPRIM"/>
    <property type="match status" value="1"/>
</dbReference>
<dbReference type="InterPro" id="IPR013824">
    <property type="entry name" value="Topo_IA_cen_sub1"/>
</dbReference>
<comment type="similarity">
    <text evidence="2">Belongs to the type IA topoisomerase family.</text>
</comment>
<dbReference type="InterPro" id="IPR013497">
    <property type="entry name" value="Topo_IA_cen"/>
</dbReference>
<dbReference type="CDD" id="cd00186">
    <property type="entry name" value="TOP1Ac"/>
    <property type="match status" value="1"/>
</dbReference>
<evidence type="ECO:0000313" key="9">
    <source>
        <dbReference type="EMBL" id="AII16948.1"/>
    </source>
</evidence>
<evidence type="ECO:0000259" key="7">
    <source>
        <dbReference type="PROSITE" id="PS50880"/>
    </source>
</evidence>
<name>A0A076FM50_9VIRU</name>
<dbReference type="SMART" id="SM00437">
    <property type="entry name" value="TOP1Ac"/>
    <property type="match status" value="1"/>
</dbReference>
<dbReference type="GO" id="GO:0003917">
    <property type="term" value="F:DNA topoisomerase type I (single strand cut, ATP-independent) activity"/>
    <property type="evidence" value="ECO:0007669"/>
    <property type="project" value="UniProtKB-EC"/>
</dbReference>
<feature type="domain" description="Toprim" evidence="7">
    <location>
        <begin position="2"/>
        <end position="109"/>
    </location>
</feature>
<dbReference type="Pfam" id="PF01751">
    <property type="entry name" value="Toprim"/>
    <property type="match status" value="1"/>
</dbReference>
<keyword evidence="10" id="KW-1185">Reference proteome</keyword>
<dbReference type="InterPro" id="IPR023406">
    <property type="entry name" value="Topo_IA_AS"/>
</dbReference>
<evidence type="ECO:0000313" key="10">
    <source>
        <dbReference type="Proteomes" id="UP000028667"/>
    </source>
</evidence>
<dbReference type="InterPro" id="IPR013826">
    <property type="entry name" value="Topo_IA_cen_sub3"/>
</dbReference>
<evidence type="ECO:0000256" key="2">
    <source>
        <dbReference type="ARBA" id="ARBA00009446"/>
    </source>
</evidence>
<evidence type="ECO:0000256" key="6">
    <source>
        <dbReference type="ARBA" id="ARBA00023235"/>
    </source>
</evidence>
<dbReference type="PROSITE" id="PS52039">
    <property type="entry name" value="TOPO_IA_2"/>
    <property type="match status" value="1"/>
</dbReference>
<organism evidence="9 10">
    <name type="scientific">Aureococcus anophagefferens virus</name>
    <dbReference type="NCBI Taxonomy" id="1474867"/>
    <lineage>
        <taxon>Viruses</taxon>
        <taxon>Varidnaviria</taxon>
        <taxon>Bamfordvirae</taxon>
        <taxon>Nucleocytoviricota</taxon>
        <taxon>Megaviricetes</taxon>
        <taxon>Imitervirales</taxon>
        <taxon>Schizomimiviridae</taxon>
        <taxon>Kratosvirus</taxon>
        <taxon>Kratosvirus quantuckense</taxon>
    </lineage>
</organism>
<sequence length="714" mass="81668">MKILIIVESKGKIEKIKKLTGCDVEASLGHLKCLSPTLKWFDVENIQPEYINIKEKAKVIKSLKEKAKKYDKVIIASDNDREGEMIGLNICEILKLNPSKTERIIFNEITEKALKTALENPTKINMNIVNAQKARAVLDLVYGFTVSPIVSKFIGTFGLSAGRVQSPALLEIYKRQKLQDEPIEKSLKILAEIDDFTAILKSKFTEKNPEKWLKTIKKFKVISKETKERQENPPPPFTTSSMQQSAYNTLGMSPKNTMSIAQKLYEQGLITYMRTDSVFLSNSFLAQSKNYINEKYGEKYSKIRQFANKGKSQNSHEAIRPTNLTRFPSSAPLIKLYTLILNRTLSSQMSPHKFNEEITTLKTNDDLWNVSTKHTTFDGFKILSNSIFNDKRFNVTIGDELKFKEVSIEEYAKDTKPPFNQSTAVKMMENEGIGRPSTYASILEKLQEKNYVSIETNETRIIDNRKMILKDSIISSIKTEQKKGGQKNCLLLTELGNRVCEFFIANLKQLTSSKLTADLEENLDLIAEGGLDWNKVIKDFHTNMSNETSSIKFEKQNNTVNYIKLFYDKNDIQIGLVKTKYGLCLRKDANGKTIFQSIPTKMSKGLKTEDALNLFKFPKHIGEYEIKVSKYGYYVSSDGKTVNFDKEPKTVEEIKEKLNEKSKTIVKEFDEIWSIRNGAKGMYIMKKQGKGKPKFFPMKNKTIEDIDMNYLKSL</sequence>
<dbReference type="PRINTS" id="PR00417">
    <property type="entry name" value="PRTPISMRASEI"/>
</dbReference>
<dbReference type="InterPro" id="IPR023405">
    <property type="entry name" value="Topo_IA_core_domain"/>
</dbReference>
<feature type="domain" description="Topo IA-type catalytic" evidence="8">
    <location>
        <begin position="125"/>
        <end position="548"/>
    </location>
</feature>
<dbReference type="GO" id="GO:0003677">
    <property type="term" value="F:DNA binding"/>
    <property type="evidence" value="ECO:0007669"/>
    <property type="project" value="UniProtKB-KW"/>
</dbReference>